<evidence type="ECO:0000256" key="1">
    <source>
        <dbReference type="SAM" id="MobiDB-lite"/>
    </source>
</evidence>
<feature type="region of interest" description="Disordered" evidence="1">
    <location>
        <begin position="141"/>
        <end position="315"/>
    </location>
</feature>
<feature type="compositionally biased region" description="Low complexity" evidence="1">
    <location>
        <begin position="195"/>
        <end position="215"/>
    </location>
</feature>
<protein>
    <submittedName>
        <fullName evidence="3">Uncharacterized protein</fullName>
    </submittedName>
</protein>
<feature type="compositionally biased region" description="Low complexity" evidence="1">
    <location>
        <begin position="265"/>
        <end position="274"/>
    </location>
</feature>
<evidence type="ECO:0000313" key="3">
    <source>
        <dbReference type="EMBL" id="URD99532.1"/>
    </source>
</evidence>
<dbReference type="AlphaFoldDB" id="A0A9E7FQU7"/>
<keyword evidence="2" id="KW-1133">Transmembrane helix</keyword>
<organism evidence="3 4">
    <name type="scientific">Musa troglodytarum</name>
    <name type="common">fe'i banana</name>
    <dbReference type="NCBI Taxonomy" id="320322"/>
    <lineage>
        <taxon>Eukaryota</taxon>
        <taxon>Viridiplantae</taxon>
        <taxon>Streptophyta</taxon>
        <taxon>Embryophyta</taxon>
        <taxon>Tracheophyta</taxon>
        <taxon>Spermatophyta</taxon>
        <taxon>Magnoliopsida</taxon>
        <taxon>Liliopsida</taxon>
        <taxon>Zingiberales</taxon>
        <taxon>Musaceae</taxon>
        <taxon>Musa</taxon>
    </lineage>
</organism>
<keyword evidence="2" id="KW-0812">Transmembrane</keyword>
<feature type="compositionally biased region" description="Pro residues" evidence="1">
    <location>
        <begin position="244"/>
        <end position="264"/>
    </location>
</feature>
<reference evidence="3" key="1">
    <citation type="submission" date="2022-05" db="EMBL/GenBank/DDBJ databases">
        <title>The Musa troglodytarum L. genome provides insights into the mechanism of non-climacteric behaviour and enrichment of carotenoids.</title>
        <authorList>
            <person name="Wang J."/>
        </authorList>
    </citation>
    <scope>NUCLEOTIDE SEQUENCE</scope>
    <source>
        <tissue evidence="3">Leaf</tissue>
    </source>
</reference>
<keyword evidence="2" id="KW-0472">Membrane</keyword>
<feature type="compositionally biased region" description="Basic residues" evidence="1">
    <location>
        <begin position="297"/>
        <end position="315"/>
    </location>
</feature>
<proteinExistence type="predicted"/>
<feature type="compositionally biased region" description="Basic residues" evidence="1">
    <location>
        <begin position="166"/>
        <end position="190"/>
    </location>
</feature>
<gene>
    <name evidence="3" type="ORF">MUK42_30243</name>
</gene>
<name>A0A9E7FQU7_9LILI</name>
<accession>A0A9E7FQU7</accession>
<sequence length="315" mass="34400">MKLAKHILALFSTRGMHRRRRPPSSWYCRTHDRGKLELVSIGLSIIYRCLTPKIHNQKGRRERFAVDSSTLQYELYSLTKLHGGKKQRLRCFFLFFFTCFFPFLSLGNSQLFFFFLGFLDALFLPVTFQCTTCSMYNGPIQVSAPPTRKRRAGGRVAESGSAMQGGKRRRSRRSTSPGRRRLPTFHRRSRPASPPGRAACGRAGTSAGRAPATGRGSRGGTRAGSCSASGPPPTPRSHRGRPRSCPPRAAPPPPAPRTSPPEAPPGSASPTPTGIVAAGGCRGGGGGGCCGRCSQARGRRRRGGRRGRRRRRPGR</sequence>
<keyword evidence="4" id="KW-1185">Reference proteome</keyword>
<evidence type="ECO:0000313" key="4">
    <source>
        <dbReference type="Proteomes" id="UP001055439"/>
    </source>
</evidence>
<dbReference type="EMBL" id="CP097506">
    <property type="protein sequence ID" value="URD99532.1"/>
    <property type="molecule type" value="Genomic_DNA"/>
</dbReference>
<evidence type="ECO:0000256" key="2">
    <source>
        <dbReference type="SAM" id="Phobius"/>
    </source>
</evidence>
<feature type="compositionally biased region" description="Gly residues" evidence="1">
    <location>
        <begin position="280"/>
        <end position="289"/>
    </location>
</feature>
<feature type="transmembrane region" description="Helical" evidence="2">
    <location>
        <begin position="89"/>
        <end position="105"/>
    </location>
</feature>
<dbReference type="Proteomes" id="UP001055439">
    <property type="component" value="Chromosome 4"/>
</dbReference>